<dbReference type="EMBL" id="UYSL01020961">
    <property type="protein sequence ID" value="VDL76759.1"/>
    <property type="molecule type" value="Genomic_DNA"/>
</dbReference>
<reference evidence="1 2" key="2">
    <citation type="submission" date="2018-11" db="EMBL/GenBank/DDBJ databases">
        <authorList>
            <consortium name="Pathogen Informatics"/>
        </authorList>
    </citation>
    <scope>NUCLEOTIDE SEQUENCE [LARGE SCALE GENOMIC DNA]</scope>
</reference>
<evidence type="ECO:0000313" key="1">
    <source>
        <dbReference type="EMBL" id="VDL76759.1"/>
    </source>
</evidence>
<reference evidence="3" key="1">
    <citation type="submission" date="2017-02" db="UniProtKB">
        <authorList>
            <consortium name="WormBaseParasite"/>
        </authorList>
    </citation>
    <scope>IDENTIFICATION</scope>
</reference>
<keyword evidence="2" id="KW-1185">Reference proteome</keyword>
<sequence>MALRAIYRSAFTYAERMLAKLPHKWKDRIAAAPNGDDAMRTRLMYDVLLMLNGTKISDYPGLEVNMVNDLSPELGRSERPA</sequence>
<organism evidence="3">
    <name type="scientific">Nippostrongylus brasiliensis</name>
    <name type="common">Rat hookworm</name>
    <dbReference type="NCBI Taxonomy" id="27835"/>
    <lineage>
        <taxon>Eukaryota</taxon>
        <taxon>Metazoa</taxon>
        <taxon>Ecdysozoa</taxon>
        <taxon>Nematoda</taxon>
        <taxon>Chromadorea</taxon>
        <taxon>Rhabditida</taxon>
        <taxon>Rhabditina</taxon>
        <taxon>Rhabditomorpha</taxon>
        <taxon>Strongyloidea</taxon>
        <taxon>Heligmosomidae</taxon>
        <taxon>Nippostrongylus</taxon>
    </lineage>
</organism>
<accession>A0A0N4Y9Z0</accession>
<protein>
    <submittedName>
        <fullName evidence="3">Transposase</fullName>
    </submittedName>
</protein>
<evidence type="ECO:0000313" key="2">
    <source>
        <dbReference type="Proteomes" id="UP000271162"/>
    </source>
</evidence>
<evidence type="ECO:0000313" key="3">
    <source>
        <dbReference type="WBParaSite" id="NBR_0001316901-mRNA-1"/>
    </source>
</evidence>
<dbReference type="Proteomes" id="UP000271162">
    <property type="component" value="Unassembled WGS sequence"/>
</dbReference>
<dbReference type="WBParaSite" id="NBR_0001316901-mRNA-1">
    <property type="protein sequence ID" value="NBR_0001316901-mRNA-1"/>
    <property type="gene ID" value="NBR_0001316901"/>
</dbReference>
<name>A0A0N4Y9Z0_NIPBR</name>
<proteinExistence type="predicted"/>
<dbReference type="AlphaFoldDB" id="A0A0N4Y9Z0"/>
<gene>
    <name evidence="1" type="ORF">NBR_LOCUS13170</name>
</gene>